<keyword evidence="4" id="KW-1185">Reference proteome</keyword>
<keyword evidence="1" id="KW-0812">Transmembrane</keyword>
<feature type="transmembrane region" description="Helical" evidence="1">
    <location>
        <begin position="7"/>
        <end position="26"/>
    </location>
</feature>
<dbReference type="STRING" id="1348624.GCA_001591545_00615"/>
<feature type="transmembrane region" description="Helical" evidence="1">
    <location>
        <begin position="32"/>
        <end position="51"/>
    </location>
</feature>
<dbReference type="InterPro" id="IPR043726">
    <property type="entry name" value="LiaI-LiaF-like_TM1"/>
</dbReference>
<gene>
    <name evidence="3" type="ORF">NCTC4824_01528</name>
</gene>
<feature type="transmembrane region" description="Helical" evidence="1">
    <location>
        <begin position="58"/>
        <end position="74"/>
    </location>
</feature>
<reference evidence="3 4" key="1">
    <citation type="submission" date="2018-06" db="EMBL/GenBank/DDBJ databases">
        <authorList>
            <consortium name="Pathogen Informatics"/>
            <person name="Doyle S."/>
        </authorList>
    </citation>
    <scope>NUCLEOTIDE SEQUENCE [LARGE SCALE GENOMIC DNA]</scope>
    <source>
        <strain evidence="3 4">NCTC4824</strain>
    </source>
</reference>
<feature type="domain" description="LiaI-LiaF-like transmembrane region" evidence="2">
    <location>
        <begin position="7"/>
        <end position="47"/>
    </location>
</feature>
<keyword evidence="1" id="KW-0472">Membrane</keyword>
<dbReference type="Proteomes" id="UP000249134">
    <property type="component" value="Chromosome 1"/>
</dbReference>
<evidence type="ECO:0000313" key="3">
    <source>
        <dbReference type="EMBL" id="SQI55781.1"/>
    </source>
</evidence>
<evidence type="ECO:0000259" key="2">
    <source>
        <dbReference type="Pfam" id="PF18917"/>
    </source>
</evidence>
<feature type="transmembrane region" description="Helical" evidence="1">
    <location>
        <begin position="143"/>
        <end position="159"/>
    </location>
</feature>
<feature type="transmembrane region" description="Helical" evidence="1">
    <location>
        <begin position="80"/>
        <end position="98"/>
    </location>
</feature>
<proteinExistence type="predicted"/>
<dbReference type="RefSeq" id="WP_066137157.1">
    <property type="nucleotide sequence ID" value="NZ_CBCSGM010000001.1"/>
</dbReference>
<dbReference type="KEGG" id="blen:NCTC4824_01528"/>
<feature type="transmembrane region" description="Helical" evidence="1">
    <location>
        <begin position="105"/>
        <end position="123"/>
    </location>
</feature>
<dbReference type="AlphaFoldDB" id="A0A2X4VY47"/>
<dbReference type="EMBL" id="LS483476">
    <property type="protein sequence ID" value="SQI55781.1"/>
    <property type="molecule type" value="Genomic_DNA"/>
</dbReference>
<name>A0A2X4VY47_LEDLE</name>
<evidence type="ECO:0000256" key="1">
    <source>
        <dbReference type="SAM" id="Phobius"/>
    </source>
</evidence>
<sequence length="163" mass="18120">MKKKSLLSGVILFGFGIYFLLQQYHFTLISELYTWPTLLVIIGVGFLVQAYAGKAYEAIVPGVVITGIGVHFHITNKLAIWPDHTGIFLLVIALGLLLTYVKTGVGVVQGILFLLAAILILFFDKLTDWAVTNGHNIAVISKIWPFIFVIAGAYFLFFSKKQR</sequence>
<protein>
    <submittedName>
        <fullName evidence="3">Putative integral inner membrane protein</fullName>
    </submittedName>
</protein>
<accession>A0A2X4VY47</accession>
<evidence type="ECO:0000313" key="4">
    <source>
        <dbReference type="Proteomes" id="UP000249134"/>
    </source>
</evidence>
<organism evidence="3 4">
    <name type="scientific">Lederbergia lenta</name>
    <name type="common">Bacillus lentus</name>
    <dbReference type="NCBI Taxonomy" id="1467"/>
    <lineage>
        <taxon>Bacteria</taxon>
        <taxon>Bacillati</taxon>
        <taxon>Bacillota</taxon>
        <taxon>Bacilli</taxon>
        <taxon>Bacillales</taxon>
        <taxon>Bacillaceae</taxon>
        <taxon>Lederbergia</taxon>
    </lineage>
</organism>
<dbReference type="Pfam" id="PF18917">
    <property type="entry name" value="LiaI-LiaF-like_TM1"/>
    <property type="match status" value="1"/>
</dbReference>
<keyword evidence="1" id="KW-1133">Transmembrane helix</keyword>